<dbReference type="Proteomes" id="UP001202961">
    <property type="component" value="Unassembled WGS sequence"/>
</dbReference>
<protein>
    <recommendedName>
        <fullName evidence="3">HEAT repeat domain-containing protein</fullName>
    </recommendedName>
</protein>
<gene>
    <name evidence="1" type="ORF">NB063_18390</name>
</gene>
<proteinExistence type="predicted"/>
<dbReference type="EMBL" id="JAMQBK010000048">
    <property type="protein sequence ID" value="MCM2372584.1"/>
    <property type="molecule type" value="Genomic_DNA"/>
</dbReference>
<comment type="caution">
    <text evidence="1">The sequence shown here is derived from an EMBL/GenBank/DDBJ whole genome shotgun (WGS) entry which is preliminary data.</text>
</comment>
<evidence type="ECO:0000313" key="2">
    <source>
        <dbReference type="Proteomes" id="UP001202961"/>
    </source>
</evidence>
<evidence type="ECO:0008006" key="3">
    <source>
        <dbReference type="Google" id="ProtNLM"/>
    </source>
</evidence>
<organism evidence="1 2">
    <name type="scientific">Aporhodopirellula aestuarii</name>
    <dbReference type="NCBI Taxonomy" id="2950107"/>
    <lineage>
        <taxon>Bacteria</taxon>
        <taxon>Pseudomonadati</taxon>
        <taxon>Planctomycetota</taxon>
        <taxon>Planctomycetia</taxon>
        <taxon>Pirellulales</taxon>
        <taxon>Pirellulaceae</taxon>
        <taxon>Aporhodopirellula</taxon>
    </lineage>
</organism>
<accession>A0ABT0U6N1</accession>
<keyword evidence="2" id="KW-1185">Reference proteome</keyword>
<name>A0ABT0U6N1_9BACT</name>
<evidence type="ECO:0000313" key="1">
    <source>
        <dbReference type="EMBL" id="MCM2372584.1"/>
    </source>
</evidence>
<dbReference type="RefSeq" id="WP_250930219.1">
    <property type="nucleotide sequence ID" value="NZ_JAMQBK010000048.1"/>
</dbReference>
<reference evidence="1 2" key="1">
    <citation type="journal article" date="2022" name="Syst. Appl. Microbiol.">
        <title>Rhodopirellula aestuarii sp. nov., a novel member of the genus Rhodopirellula isolated from brackish sediments collected in the Tagus River estuary, Portugal.</title>
        <authorList>
            <person name="Vitorino I.R."/>
            <person name="Klimek D."/>
            <person name="Calusinska M."/>
            <person name="Lobo-da-Cunha A."/>
            <person name="Vasconcelos V."/>
            <person name="Lage O.M."/>
        </authorList>
    </citation>
    <scope>NUCLEOTIDE SEQUENCE [LARGE SCALE GENOMIC DNA]</scope>
    <source>
        <strain evidence="1 2">ICT_H3.1</strain>
    </source>
</reference>
<sequence>MPTPLPEDDWKKQLDQAKRPSELLPILQDLASQEDVSGIARKCLELLAHEDSEIRIWAAEALESSALPDASETEELTQWLEHLLAQQANAAKKPFAWPGTPAAEAAKASPKPDEELAASLLADQLYWTATMLGRIGADAASADPALARLEQLGQDAGAKPFHDAAARATVMRKRLSA</sequence>